<feature type="region of interest" description="Disordered" evidence="1">
    <location>
        <begin position="1"/>
        <end position="32"/>
    </location>
</feature>
<feature type="compositionally biased region" description="Basic residues" evidence="1">
    <location>
        <begin position="8"/>
        <end position="17"/>
    </location>
</feature>
<evidence type="ECO:0000256" key="1">
    <source>
        <dbReference type="SAM" id="MobiDB-lite"/>
    </source>
</evidence>
<evidence type="ECO:0000313" key="2">
    <source>
        <dbReference type="EMBL" id="JAE24172.1"/>
    </source>
</evidence>
<reference evidence="2" key="1">
    <citation type="submission" date="2014-09" db="EMBL/GenBank/DDBJ databases">
        <authorList>
            <person name="Magalhaes I.L.F."/>
            <person name="Oliveira U."/>
            <person name="Santos F.R."/>
            <person name="Vidigal T.H.D.A."/>
            <person name="Brescovit A.D."/>
            <person name="Santos A.J."/>
        </authorList>
    </citation>
    <scope>NUCLEOTIDE SEQUENCE</scope>
    <source>
        <tissue evidence="2">Shoot tissue taken approximately 20 cm above the soil surface</tissue>
    </source>
</reference>
<dbReference type="EMBL" id="GBRH01173724">
    <property type="protein sequence ID" value="JAE24172.1"/>
    <property type="molecule type" value="Transcribed_RNA"/>
</dbReference>
<accession>A0A0A9GI78</accession>
<organism evidence="2">
    <name type="scientific">Arundo donax</name>
    <name type="common">Giant reed</name>
    <name type="synonym">Donax arundinaceus</name>
    <dbReference type="NCBI Taxonomy" id="35708"/>
    <lineage>
        <taxon>Eukaryota</taxon>
        <taxon>Viridiplantae</taxon>
        <taxon>Streptophyta</taxon>
        <taxon>Embryophyta</taxon>
        <taxon>Tracheophyta</taxon>
        <taxon>Spermatophyta</taxon>
        <taxon>Magnoliopsida</taxon>
        <taxon>Liliopsida</taxon>
        <taxon>Poales</taxon>
        <taxon>Poaceae</taxon>
        <taxon>PACMAD clade</taxon>
        <taxon>Arundinoideae</taxon>
        <taxon>Arundineae</taxon>
        <taxon>Arundo</taxon>
    </lineage>
</organism>
<protein>
    <submittedName>
        <fullName evidence="2">Uncharacterized protein</fullName>
    </submittedName>
</protein>
<reference evidence="2" key="2">
    <citation type="journal article" date="2015" name="Data Brief">
        <title>Shoot transcriptome of the giant reed, Arundo donax.</title>
        <authorList>
            <person name="Barrero R.A."/>
            <person name="Guerrero F.D."/>
            <person name="Moolhuijzen P."/>
            <person name="Goolsby J.A."/>
            <person name="Tidwell J."/>
            <person name="Bellgard S.E."/>
            <person name="Bellgard M.I."/>
        </authorList>
    </citation>
    <scope>NUCLEOTIDE SEQUENCE</scope>
    <source>
        <tissue evidence="2">Shoot tissue taken approximately 20 cm above the soil surface</tissue>
    </source>
</reference>
<name>A0A0A9GI78_ARUDO</name>
<dbReference type="AlphaFoldDB" id="A0A0A9GI78"/>
<sequence>MGCTAGGQRRRRRRGRRIPTGTTVGRPWRRQG</sequence>
<proteinExistence type="predicted"/>